<feature type="region of interest" description="Disordered" evidence="1">
    <location>
        <begin position="76"/>
        <end position="118"/>
    </location>
</feature>
<evidence type="ECO:0000313" key="4">
    <source>
        <dbReference type="Proteomes" id="UP001281410"/>
    </source>
</evidence>
<dbReference type="PANTHER" id="PTHR31286:SF167">
    <property type="entry name" value="OS09G0268800 PROTEIN"/>
    <property type="match status" value="1"/>
</dbReference>
<dbReference type="Proteomes" id="UP001281410">
    <property type="component" value="Unassembled WGS sequence"/>
</dbReference>
<sequence>MCLKVAIDVSKPLKRFLRLELEKGEESILLLRYENLQEYCFQCGIIGHSYQECHKRKEKDGEANMDFEFGPRMRAMSLPGQNRSAGQYRYRGEVSNARNRGLKKSSFVNVNPNRTDEP</sequence>
<gene>
    <name evidence="3" type="ORF">Dsin_006262</name>
</gene>
<evidence type="ECO:0000256" key="1">
    <source>
        <dbReference type="SAM" id="MobiDB-lite"/>
    </source>
</evidence>
<dbReference type="AlphaFoldDB" id="A0AAE0AYV0"/>
<evidence type="ECO:0000259" key="2">
    <source>
        <dbReference type="Pfam" id="PF14392"/>
    </source>
</evidence>
<evidence type="ECO:0000313" key="3">
    <source>
        <dbReference type="EMBL" id="KAK3226400.1"/>
    </source>
</evidence>
<organism evidence="3 4">
    <name type="scientific">Dipteronia sinensis</name>
    <dbReference type="NCBI Taxonomy" id="43782"/>
    <lineage>
        <taxon>Eukaryota</taxon>
        <taxon>Viridiplantae</taxon>
        <taxon>Streptophyta</taxon>
        <taxon>Embryophyta</taxon>
        <taxon>Tracheophyta</taxon>
        <taxon>Spermatophyta</taxon>
        <taxon>Magnoliopsida</taxon>
        <taxon>eudicotyledons</taxon>
        <taxon>Gunneridae</taxon>
        <taxon>Pentapetalae</taxon>
        <taxon>rosids</taxon>
        <taxon>malvids</taxon>
        <taxon>Sapindales</taxon>
        <taxon>Sapindaceae</taxon>
        <taxon>Hippocastanoideae</taxon>
        <taxon>Acereae</taxon>
        <taxon>Dipteronia</taxon>
    </lineage>
</organism>
<feature type="domain" description="Zinc knuckle CX2CX4HX4C" evidence="2">
    <location>
        <begin position="7"/>
        <end position="55"/>
    </location>
</feature>
<keyword evidence="4" id="KW-1185">Reference proteome</keyword>
<comment type="caution">
    <text evidence="3">The sequence shown here is derived from an EMBL/GenBank/DDBJ whole genome shotgun (WGS) entry which is preliminary data.</text>
</comment>
<name>A0AAE0AYV0_9ROSI</name>
<reference evidence="3" key="1">
    <citation type="journal article" date="2023" name="Plant J.">
        <title>Genome sequences and population genomics provide insights into the demographic history, inbreeding, and mutation load of two 'living fossil' tree species of Dipteronia.</title>
        <authorList>
            <person name="Feng Y."/>
            <person name="Comes H.P."/>
            <person name="Chen J."/>
            <person name="Zhu S."/>
            <person name="Lu R."/>
            <person name="Zhang X."/>
            <person name="Li P."/>
            <person name="Qiu J."/>
            <person name="Olsen K.M."/>
            <person name="Qiu Y."/>
        </authorList>
    </citation>
    <scope>NUCLEOTIDE SEQUENCE</scope>
    <source>
        <strain evidence="3">NBL</strain>
    </source>
</reference>
<dbReference type="EMBL" id="JANJYJ010000002">
    <property type="protein sequence ID" value="KAK3226400.1"/>
    <property type="molecule type" value="Genomic_DNA"/>
</dbReference>
<dbReference type="PANTHER" id="PTHR31286">
    <property type="entry name" value="GLYCINE-RICH CELL WALL STRUCTURAL PROTEIN 1.8-LIKE"/>
    <property type="match status" value="1"/>
</dbReference>
<protein>
    <recommendedName>
        <fullName evidence="2">Zinc knuckle CX2CX4HX4C domain-containing protein</fullName>
    </recommendedName>
</protein>
<dbReference type="Pfam" id="PF14392">
    <property type="entry name" value="zf-CCHC_4"/>
    <property type="match status" value="1"/>
</dbReference>
<dbReference type="InterPro" id="IPR040256">
    <property type="entry name" value="At4g02000-like"/>
</dbReference>
<accession>A0AAE0AYV0</accession>
<feature type="compositionally biased region" description="Polar residues" evidence="1">
    <location>
        <begin position="106"/>
        <end position="118"/>
    </location>
</feature>
<dbReference type="InterPro" id="IPR025836">
    <property type="entry name" value="Zn_knuckle_CX2CX4HX4C"/>
</dbReference>
<proteinExistence type="predicted"/>